<gene>
    <name evidence="1" type="ORF">J2W31_006546</name>
</gene>
<sequence>MKLPHLSLTVIEDPDHDGRFHWLLLASTGDADRVEEFDASVESFASASEAFEAGAVRWLQELNQEDEDADPVGDGGTG</sequence>
<reference evidence="1" key="1">
    <citation type="submission" date="2023-07" db="EMBL/GenBank/DDBJ databases">
        <title>Sorghum-associated microbial communities from plants grown in Nebraska, USA.</title>
        <authorList>
            <person name="Schachtman D."/>
        </authorList>
    </citation>
    <scope>NUCLEOTIDE SEQUENCE</scope>
    <source>
        <strain evidence="1">DS3754</strain>
    </source>
</reference>
<name>A0AAW8DBN7_9BURK</name>
<dbReference type="EMBL" id="JAUSRD010000027">
    <property type="protein sequence ID" value="MDP9897402.1"/>
    <property type="molecule type" value="Genomic_DNA"/>
</dbReference>
<comment type="caution">
    <text evidence="1">The sequence shown here is derived from an EMBL/GenBank/DDBJ whole genome shotgun (WGS) entry which is preliminary data.</text>
</comment>
<evidence type="ECO:0000313" key="2">
    <source>
        <dbReference type="Proteomes" id="UP001242045"/>
    </source>
</evidence>
<accession>A0AAW8DBN7</accession>
<evidence type="ECO:0000313" key="1">
    <source>
        <dbReference type="EMBL" id="MDP9897402.1"/>
    </source>
</evidence>
<dbReference type="Proteomes" id="UP001242045">
    <property type="component" value="Unassembled WGS sequence"/>
</dbReference>
<dbReference type="RefSeq" id="WP_307687336.1">
    <property type="nucleotide sequence ID" value="NZ_JAUSRD010000027.1"/>
</dbReference>
<protein>
    <submittedName>
        <fullName evidence="1">Uncharacterized protein</fullName>
    </submittedName>
</protein>
<organism evidence="1 2">
    <name type="scientific">Variovorax boronicumulans</name>
    <dbReference type="NCBI Taxonomy" id="436515"/>
    <lineage>
        <taxon>Bacteria</taxon>
        <taxon>Pseudomonadati</taxon>
        <taxon>Pseudomonadota</taxon>
        <taxon>Betaproteobacteria</taxon>
        <taxon>Burkholderiales</taxon>
        <taxon>Comamonadaceae</taxon>
        <taxon>Variovorax</taxon>
    </lineage>
</organism>
<dbReference type="AlphaFoldDB" id="A0AAW8DBN7"/>
<proteinExistence type="predicted"/>